<name>A0A7W9YV26_9HYPH</name>
<proteinExistence type="predicted"/>
<organism evidence="2 3">
    <name type="scientific">Pseudorhizobium flavum</name>
    <dbReference type="NCBI Taxonomy" id="1335061"/>
    <lineage>
        <taxon>Bacteria</taxon>
        <taxon>Pseudomonadati</taxon>
        <taxon>Pseudomonadota</taxon>
        <taxon>Alphaproteobacteria</taxon>
        <taxon>Hyphomicrobiales</taxon>
        <taxon>Rhizobiaceae</taxon>
        <taxon>Rhizobium/Agrobacterium group</taxon>
        <taxon>Pseudorhizobium</taxon>
    </lineage>
</organism>
<feature type="domain" description="Hemerythrin-like" evidence="1">
    <location>
        <begin position="26"/>
        <end position="158"/>
    </location>
</feature>
<comment type="caution">
    <text evidence="2">The sequence shown here is derived from an EMBL/GenBank/DDBJ whole genome shotgun (WGS) entry which is preliminary data.</text>
</comment>
<accession>A0A7W9YV26</accession>
<reference evidence="2 3" key="1">
    <citation type="submission" date="2020-08" db="EMBL/GenBank/DDBJ databases">
        <title>Genomic Encyclopedia of Type Strains, Phase IV (KMG-IV): sequencing the most valuable type-strain genomes for metagenomic binning, comparative biology and taxonomic classification.</title>
        <authorList>
            <person name="Goeker M."/>
        </authorList>
    </citation>
    <scope>NUCLEOTIDE SEQUENCE [LARGE SCALE GENOMIC DNA]</scope>
    <source>
        <strain evidence="2 3">DSM 102134</strain>
    </source>
</reference>
<gene>
    <name evidence="2" type="ORF">HNQ75_000743</name>
</gene>
<evidence type="ECO:0000259" key="1">
    <source>
        <dbReference type="Pfam" id="PF01814"/>
    </source>
</evidence>
<evidence type="ECO:0000313" key="2">
    <source>
        <dbReference type="EMBL" id="MBB6178800.1"/>
    </source>
</evidence>
<sequence>MTMNQRPDEQSLILLGRGKVLPDEEIVAWLRSAHAEQLALCDELEEIADSLPSNINKQKCIYAAKALVPMIQALHRYEETVLFPRVQQKNAVADSGETLSRLRYEHLEDEGYAEELTETLLKLGSSDPVNVEAVGYMLRGFFEGMRRHIAFEQAHLLTTLAN</sequence>
<evidence type="ECO:0000313" key="3">
    <source>
        <dbReference type="Proteomes" id="UP000535501"/>
    </source>
</evidence>
<protein>
    <submittedName>
        <fullName evidence="2">Hemerythrin-like domain-containing protein</fullName>
    </submittedName>
</protein>
<dbReference type="EMBL" id="JACHEJ010000001">
    <property type="protein sequence ID" value="MBB6178800.1"/>
    <property type="molecule type" value="Genomic_DNA"/>
</dbReference>
<dbReference type="Proteomes" id="UP000535501">
    <property type="component" value="Unassembled WGS sequence"/>
</dbReference>
<dbReference type="RefSeq" id="WP_077546475.1">
    <property type="nucleotide sequence ID" value="NZ_JACHEJ010000001.1"/>
</dbReference>
<keyword evidence="3" id="KW-1185">Reference proteome</keyword>
<dbReference type="InterPro" id="IPR012312">
    <property type="entry name" value="Hemerythrin-like"/>
</dbReference>
<dbReference type="AlphaFoldDB" id="A0A7W9YV26"/>
<dbReference type="Gene3D" id="1.20.120.520">
    <property type="entry name" value="nmb1532 protein domain like"/>
    <property type="match status" value="1"/>
</dbReference>
<dbReference type="Pfam" id="PF01814">
    <property type="entry name" value="Hemerythrin"/>
    <property type="match status" value="1"/>
</dbReference>